<gene>
    <name evidence="6" type="ordered locus">Reut_B4494</name>
</gene>
<dbReference type="GO" id="GO:0003700">
    <property type="term" value="F:DNA-binding transcription factor activity"/>
    <property type="evidence" value="ECO:0007669"/>
    <property type="project" value="InterPro"/>
</dbReference>
<dbReference type="InterPro" id="IPR000847">
    <property type="entry name" value="LysR_HTH_N"/>
</dbReference>
<evidence type="ECO:0000313" key="6">
    <source>
        <dbReference type="EMBL" id="AAZ63844.1"/>
    </source>
</evidence>
<proteinExistence type="inferred from homology"/>
<dbReference type="InterPro" id="IPR058163">
    <property type="entry name" value="LysR-type_TF_proteobact-type"/>
</dbReference>
<organism evidence="6">
    <name type="scientific">Cupriavidus pinatubonensis (strain JMP 134 / LMG 1197)</name>
    <name type="common">Cupriavidus necator (strain JMP 134)</name>
    <dbReference type="NCBI Taxonomy" id="264198"/>
    <lineage>
        <taxon>Bacteria</taxon>
        <taxon>Pseudomonadati</taxon>
        <taxon>Pseudomonadota</taxon>
        <taxon>Betaproteobacteria</taxon>
        <taxon>Burkholderiales</taxon>
        <taxon>Burkholderiaceae</taxon>
        <taxon>Cupriavidus</taxon>
    </lineage>
</organism>
<protein>
    <submittedName>
        <fullName evidence="6">Transcriptional regulator, LysR family</fullName>
    </submittedName>
</protein>
<dbReference type="Pfam" id="PF00126">
    <property type="entry name" value="HTH_1"/>
    <property type="match status" value="1"/>
</dbReference>
<keyword evidence="4" id="KW-0804">Transcription</keyword>
<dbReference type="FunFam" id="1.10.10.10:FF:000001">
    <property type="entry name" value="LysR family transcriptional regulator"/>
    <property type="match status" value="1"/>
</dbReference>
<evidence type="ECO:0000259" key="5">
    <source>
        <dbReference type="PROSITE" id="PS50931"/>
    </source>
</evidence>
<dbReference type="PANTHER" id="PTHR30537:SF68">
    <property type="entry name" value="TRANSCRIPTIONAL REGULATOR-RELATED"/>
    <property type="match status" value="1"/>
</dbReference>
<dbReference type="PROSITE" id="PS50931">
    <property type="entry name" value="HTH_LYSR"/>
    <property type="match status" value="1"/>
</dbReference>
<dbReference type="Pfam" id="PF03466">
    <property type="entry name" value="LysR_substrate"/>
    <property type="match status" value="1"/>
</dbReference>
<comment type="similarity">
    <text evidence="1">Belongs to the LysR transcriptional regulatory family.</text>
</comment>
<dbReference type="CDD" id="cd08422">
    <property type="entry name" value="PBP2_CrgA_like"/>
    <property type="match status" value="1"/>
</dbReference>
<keyword evidence="2" id="KW-0805">Transcription regulation</keyword>
<evidence type="ECO:0000256" key="3">
    <source>
        <dbReference type="ARBA" id="ARBA00023125"/>
    </source>
</evidence>
<dbReference type="eggNOG" id="COG0583">
    <property type="taxonomic scope" value="Bacteria"/>
</dbReference>
<dbReference type="InterPro" id="IPR036388">
    <property type="entry name" value="WH-like_DNA-bd_sf"/>
</dbReference>
<dbReference type="AlphaFoldDB" id="Q46SP0"/>
<dbReference type="KEGG" id="reu:Reut_B4494"/>
<dbReference type="HOGENOM" id="CLU_039613_16_2_4"/>
<dbReference type="InterPro" id="IPR005119">
    <property type="entry name" value="LysR_subst-bd"/>
</dbReference>
<dbReference type="OrthoDB" id="8714815at2"/>
<keyword evidence="3" id="KW-0238">DNA-binding</keyword>
<sequence>MSELERPSVPHGAMLHKKPDEIVDWGDWDNFCRVVEAGGFTAASDRSGVPKSSISLSLARLEARLGNRLLDRTTRKIRVTDLGQTLYDRITPLLNELREADNDARSTRQQVSGTLRLAAPYETGRIHLAPALVKLLRAHPDLKVEIDDTRRIPDLLEHRYDIAFVKTDARLPDSSLVSKHVVAMERAFYAAPEMIARRGLPRQLPDIGSWPMIVDGDDTYWDLFENGREVGRVAVCPAIRTPNVEIRVRTAIEGLGVVRLMPAYIEDQVKRGELVRLFPAFLSSPLRVYALTPARRLVPPKVRALLNAFEIRETDA</sequence>
<reference evidence="6" key="1">
    <citation type="submission" date="2005-08" db="EMBL/GenBank/DDBJ databases">
        <title>Complete sequence of chromosome 2 of Ralstonia eutropha JMP134.</title>
        <authorList>
            <person name="Copeland A."/>
            <person name="Lucas S."/>
            <person name="Lapidus A."/>
            <person name="Barry K."/>
            <person name="Detter J.C."/>
            <person name="Glavina T."/>
            <person name="Hammon N."/>
            <person name="Israni S."/>
            <person name="Pitluck S."/>
            <person name="Goltsman E."/>
            <person name="Martinez M."/>
            <person name="Schmutz J."/>
            <person name="Larimer F."/>
            <person name="Land M."/>
            <person name="Lykidis A."/>
            <person name="Richardson P."/>
        </authorList>
    </citation>
    <scope>NUCLEOTIDE SEQUENCE [LARGE SCALE GENOMIC DNA]</scope>
    <source>
        <strain evidence="6">JMP134</strain>
    </source>
</reference>
<dbReference type="Gene3D" id="1.10.10.10">
    <property type="entry name" value="Winged helix-like DNA-binding domain superfamily/Winged helix DNA-binding domain"/>
    <property type="match status" value="1"/>
</dbReference>
<dbReference type="SUPFAM" id="SSF53850">
    <property type="entry name" value="Periplasmic binding protein-like II"/>
    <property type="match status" value="1"/>
</dbReference>
<dbReference type="GO" id="GO:0043565">
    <property type="term" value="F:sequence-specific DNA binding"/>
    <property type="evidence" value="ECO:0007669"/>
    <property type="project" value="TreeGrafter"/>
</dbReference>
<evidence type="ECO:0000256" key="2">
    <source>
        <dbReference type="ARBA" id="ARBA00023015"/>
    </source>
</evidence>
<dbReference type="SUPFAM" id="SSF46785">
    <property type="entry name" value="Winged helix' DNA-binding domain"/>
    <property type="match status" value="1"/>
</dbReference>
<dbReference type="DNASU" id="3614667"/>
<dbReference type="STRING" id="264198.Reut_B4494"/>
<accession>Q46SP0</accession>
<dbReference type="EMBL" id="CP000091">
    <property type="protein sequence ID" value="AAZ63844.1"/>
    <property type="molecule type" value="Genomic_DNA"/>
</dbReference>
<feature type="domain" description="HTH lysR-type" evidence="5">
    <location>
        <begin position="23"/>
        <end position="80"/>
    </location>
</feature>
<dbReference type="InterPro" id="IPR036390">
    <property type="entry name" value="WH_DNA-bd_sf"/>
</dbReference>
<evidence type="ECO:0000256" key="4">
    <source>
        <dbReference type="ARBA" id="ARBA00023163"/>
    </source>
</evidence>
<dbReference type="Gene3D" id="3.40.190.290">
    <property type="match status" value="1"/>
</dbReference>
<dbReference type="PANTHER" id="PTHR30537">
    <property type="entry name" value="HTH-TYPE TRANSCRIPTIONAL REGULATOR"/>
    <property type="match status" value="1"/>
</dbReference>
<dbReference type="GO" id="GO:0006351">
    <property type="term" value="P:DNA-templated transcription"/>
    <property type="evidence" value="ECO:0007669"/>
    <property type="project" value="TreeGrafter"/>
</dbReference>
<name>Q46SP0_CUPPJ</name>
<evidence type="ECO:0000256" key="1">
    <source>
        <dbReference type="ARBA" id="ARBA00009437"/>
    </source>
</evidence>